<dbReference type="Pfam" id="PF13458">
    <property type="entry name" value="Peripla_BP_6"/>
    <property type="match status" value="1"/>
</dbReference>
<proteinExistence type="inferred from homology"/>
<dbReference type="PANTHER" id="PTHR47151:SF2">
    <property type="entry name" value="AMINO ACID BINDING PROTEIN"/>
    <property type="match status" value="1"/>
</dbReference>
<feature type="domain" description="Leucine-binding protein" evidence="6">
    <location>
        <begin position="25"/>
        <end position="361"/>
    </location>
</feature>
<keyword evidence="8" id="KW-1185">Reference proteome</keyword>
<feature type="chain" id="PRO_5032849636" evidence="5">
    <location>
        <begin position="25"/>
        <end position="370"/>
    </location>
</feature>
<dbReference type="PANTHER" id="PTHR47151">
    <property type="entry name" value="LEU/ILE/VAL-BINDING ABC TRANSPORTER SUBUNIT"/>
    <property type="match status" value="1"/>
</dbReference>
<dbReference type="Gene3D" id="3.40.50.2300">
    <property type="match status" value="2"/>
</dbReference>
<organism evidence="7 8">
    <name type="scientific">Aerophototrophica crusticola</name>
    <dbReference type="NCBI Taxonomy" id="1709002"/>
    <lineage>
        <taxon>Bacteria</taxon>
        <taxon>Pseudomonadati</taxon>
        <taxon>Pseudomonadota</taxon>
        <taxon>Alphaproteobacteria</taxon>
        <taxon>Rhodospirillales</taxon>
        <taxon>Rhodospirillaceae</taxon>
        <taxon>Aerophototrophica</taxon>
    </lineage>
</organism>
<evidence type="ECO:0000256" key="5">
    <source>
        <dbReference type="SAM" id="SignalP"/>
    </source>
</evidence>
<accession>A0A858R5Q4</accession>
<dbReference type="Proteomes" id="UP000501891">
    <property type="component" value="Chromosome"/>
</dbReference>
<comment type="similarity">
    <text evidence="1">Belongs to the leucine-binding protein family.</text>
</comment>
<keyword evidence="2" id="KW-0813">Transport</keyword>
<reference evidence="7" key="1">
    <citation type="submission" date="2020-04" db="EMBL/GenBank/DDBJ databases">
        <title>A desert anoxygenic phototrophic bacterium fixes CO2 using RubisCO under aerobic conditions.</title>
        <authorList>
            <person name="Tang K."/>
        </authorList>
    </citation>
    <scope>NUCLEOTIDE SEQUENCE [LARGE SCALE GENOMIC DNA]</scope>
    <source>
        <strain evidence="7">MIMtkB3</strain>
    </source>
</reference>
<dbReference type="PRINTS" id="PR00337">
    <property type="entry name" value="LEUILEVALBP"/>
</dbReference>
<protein>
    <submittedName>
        <fullName evidence="7">Branched-chain amino acid ABC transporter substrate-binding protein</fullName>
    </submittedName>
</protein>
<dbReference type="KEGG" id="acru:HHL28_06150"/>
<keyword evidence="3 5" id="KW-0732">Signal</keyword>
<evidence type="ECO:0000259" key="6">
    <source>
        <dbReference type="Pfam" id="PF13458"/>
    </source>
</evidence>
<dbReference type="GO" id="GO:0006865">
    <property type="term" value="P:amino acid transport"/>
    <property type="evidence" value="ECO:0007669"/>
    <property type="project" value="UniProtKB-KW"/>
</dbReference>
<evidence type="ECO:0000256" key="2">
    <source>
        <dbReference type="ARBA" id="ARBA00022448"/>
    </source>
</evidence>
<dbReference type="InterPro" id="IPR000709">
    <property type="entry name" value="Leu_Ile_Val-bd"/>
</dbReference>
<evidence type="ECO:0000256" key="1">
    <source>
        <dbReference type="ARBA" id="ARBA00010062"/>
    </source>
</evidence>
<dbReference type="SUPFAM" id="SSF53822">
    <property type="entry name" value="Periplasmic binding protein-like I"/>
    <property type="match status" value="1"/>
</dbReference>
<evidence type="ECO:0000313" key="7">
    <source>
        <dbReference type="EMBL" id="QJE72728.1"/>
    </source>
</evidence>
<keyword evidence="4" id="KW-0029">Amino-acid transport</keyword>
<dbReference type="CDD" id="cd06342">
    <property type="entry name" value="PBP1_ABC_LIVBP-like"/>
    <property type="match status" value="1"/>
</dbReference>
<feature type="signal peptide" evidence="5">
    <location>
        <begin position="1"/>
        <end position="24"/>
    </location>
</feature>
<evidence type="ECO:0000256" key="3">
    <source>
        <dbReference type="ARBA" id="ARBA00022729"/>
    </source>
</evidence>
<sequence length="370" mass="38967">MKKKTSLLAMLATVALVAISPAQAEIVVGMAGPLTGPNTVFGIQMRNGADMAVADLNAKGGVLGEKLRLVNEDDASNPSQGVAVANKMATAGAVAVFGNFNSAVSIPSSKVYADEGIIMISPASTNPQLTEQGLDTVFRTCGRDDQQGDVAAAWIAKNHKADKVAVIHDQTTYGKGLADATKAAMNKAGVKEAMYDAVTVGDRDMSALITKMKNAGIQVVYFGGLHTEGGLLVRQMAEAGLKAQFISGDGTVNQEFWNIAGNTAEGALVTFGAENRDKPEAAEVVKRFRAKNFEPEAYTLYTYAAVQAWAQAAEKAKSTDAAKVAKALRDGEYSTVIGPLSFDAKGDRKKTDYIVYKWSNGSYKPVPGQG</sequence>
<gene>
    <name evidence="7" type="ORF">HHL28_06150</name>
</gene>
<evidence type="ECO:0000256" key="4">
    <source>
        <dbReference type="ARBA" id="ARBA00022970"/>
    </source>
</evidence>
<evidence type="ECO:0000313" key="8">
    <source>
        <dbReference type="Proteomes" id="UP000501891"/>
    </source>
</evidence>
<name>A0A858R5Q4_9PROT</name>
<dbReference type="AlphaFoldDB" id="A0A858R5Q4"/>
<dbReference type="InterPro" id="IPR028082">
    <property type="entry name" value="Peripla_BP_I"/>
</dbReference>
<dbReference type="EMBL" id="CP051775">
    <property type="protein sequence ID" value="QJE72728.1"/>
    <property type="molecule type" value="Genomic_DNA"/>
</dbReference>
<dbReference type="InterPro" id="IPR028081">
    <property type="entry name" value="Leu-bd"/>
</dbReference>